<dbReference type="RefSeq" id="WP_180963025.1">
    <property type="nucleotide sequence ID" value="NZ_CALVCM010000007.1"/>
</dbReference>
<feature type="transmembrane region" description="Helical" evidence="1">
    <location>
        <begin position="201"/>
        <end position="217"/>
    </location>
</feature>
<evidence type="ECO:0000256" key="1">
    <source>
        <dbReference type="SAM" id="Phobius"/>
    </source>
</evidence>
<keyword evidence="3" id="KW-0482">Metalloprotease</keyword>
<dbReference type="InterPro" id="IPR003675">
    <property type="entry name" value="Rce1/LyrA-like_dom"/>
</dbReference>
<reference evidence="3 4" key="1">
    <citation type="submission" date="2022-06" db="EMBL/GenBank/DDBJ databases">
        <title>Isolation of gut microbiota from human fecal samples.</title>
        <authorList>
            <person name="Pamer E.G."/>
            <person name="Barat B."/>
            <person name="Waligurski E."/>
            <person name="Medina S."/>
            <person name="Paddock L."/>
            <person name="Mostad J."/>
        </authorList>
    </citation>
    <scope>NUCLEOTIDE SEQUENCE [LARGE SCALE GENOMIC DNA]</scope>
    <source>
        <strain evidence="3 4">DFI.6.1</strain>
    </source>
</reference>
<comment type="caution">
    <text evidence="3">The sequence shown here is derived from an EMBL/GenBank/DDBJ whole genome shotgun (WGS) entry which is preliminary data.</text>
</comment>
<protein>
    <submittedName>
        <fullName evidence="3">CPBP family intramembrane metalloprotease</fullName>
    </submittedName>
</protein>
<accession>A0ABT1SMC7</accession>
<dbReference type="PANTHER" id="PTHR36435">
    <property type="entry name" value="SLR1288 PROTEIN"/>
    <property type="match status" value="1"/>
</dbReference>
<evidence type="ECO:0000313" key="4">
    <source>
        <dbReference type="Proteomes" id="UP001524435"/>
    </source>
</evidence>
<feature type="transmembrane region" description="Helical" evidence="1">
    <location>
        <begin position="140"/>
        <end position="157"/>
    </location>
</feature>
<keyword evidence="3" id="KW-0378">Hydrolase</keyword>
<keyword evidence="1" id="KW-0812">Transmembrane</keyword>
<organism evidence="3 4">
    <name type="scientific">Massilicoli timonensis</name>
    <dbReference type="NCBI Taxonomy" id="2015901"/>
    <lineage>
        <taxon>Bacteria</taxon>
        <taxon>Bacillati</taxon>
        <taxon>Bacillota</taxon>
        <taxon>Erysipelotrichia</taxon>
        <taxon>Erysipelotrichales</taxon>
        <taxon>Erysipelotrichaceae</taxon>
        <taxon>Massilicoli</taxon>
    </lineage>
</organism>
<feature type="transmembrane region" description="Helical" evidence="1">
    <location>
        <begin position="169"/>
        <end position="189"/>
    </location>
</feature>
<evidence type="ECO:0000313" key="3">
    <source>
        <dbReference type="EMBL" id="MCQ5122374.1"/>
    </source>
</evidence>
<dbReference type="EMBL" id="JANGCH010000013">
    <property type="protein sequence ID" value="MCQ5122374.1"/>
    <property type="molecule type" value="Genomic_DNA"/>
</dbReference>
<keyword evidence="1" id="KW-0472">Membrane</keyword>
<feature type="transmembrane region" description="Helical" evidence="1">
    <location>
        <begin position="59"/>
        <end position="79"/>
    </location>
</feature>
<keyword evidence="3" id="KW-0645">Protease</keyword>
<gene>
    <name evidence="3" type="ORF">NE663_08900</name>
</gene>
<feature type="transmembrane region" description="Helical" evidence="1">
    <location>
        <begin position="20"/>
        <end position="39"/>
    </location>
</feature>
<proteinExistence type="predicted"/>
<feature type="domain" description="CAAX prenyl protease 2/Lysostaphin resistance protein A-like" evidence="2">
    <location>
        <begin position="138"/>
        <end position="236"/>
    </location>
</feature>
<name>A0ABT1SMC7_9FIRM</name>
<dbReference type="Pfam" id="PF02517">
    <property type="entry name" value="Rce1-like"/>
    <property type="match status" value="1"/>
</dbReference>
<feature type="transmembrane region" description="Helical" evidence="1">
    <location>
        <begin position="99"/>
        <end position="120"/>
    </location>
</feature>
<evidence type="ECO:0000259" key="2">
    <source>
        <dbReference type="Pfam" id="PF02517"/>
    </source>
</evidence>
<dbReference type="PANTHER" id="PTHR36435:SF1">
    <property type="entry name" value="CAAX AMINO TERMINAL PROTEASE FAMILY PROTEIN"/>
    <property type="match status" value="1"/>
</dbReference>
<dbReference type="InterPro" id="IPR052710">
    <property type="entry name" value="CAAX_protease"/>
</dbReference>
<sequence>MRKLNAMPNSRRLARSPLPWWRLLLLLAHYFIGYLFLYPKLLAKITLAIDPNAYYVPDSYLFLTYVWMILSTLLIAFPIWRQSHLHYRKERPDLLFSNLCYMGAMFVVSLVIGLIVTHFSGLSDSANEQVVLAELERSPLLSFFTILIYSPIVEESVFRGGIYRTLRGYMGVVSAMLLTAFAFGLLHVYDSFLVGNWNDGWYLLLYGGVSCLLCYSYEKNQTIYSSVLLHFMNNLLATFL</sequence>
<keyword evidence="4" id="KW-1185">Reference proteome</keyword>
<keyword evidence="1" id="KW-1133">Transmembrane helix</keyword>
<dbReference type="Proteomes" id="UP001524435">
    <property type="component" value="Unassembled WGS sequence"/>
</dbReference>
<dbReference type="GO" id="GO:0008237">
    <property type="term" value="F:metallopeptidase activity"/>
    <property type="evidence" value="ECO:0007669"/>
    <property type="project" value="UniProtKB-KW"/>
</dbReference>